<keyword evidence="2" id="KW-1133">Transmembrane helix</keyword>
<feature type="transmembrane region" description="Helical" evidence="2">
    <location>
        <begin position="78"/>
        <end position="104"/>
    </location>
</feature>
<dbReference type="AlphaFoldDB" id="A0A1I7MMW7"/>
<evidence type="ECO:0000256" key="2">
    <source>
        <dbReference type="SAM" id="Phobius"/>
    </source>
</evidence>
<gene>
    <name evidence="3" type="ORF">SAMN04487966_106127</name>
</gene>
<sequence length="108" mass="11313">MSTSPTVSAADSNGPGSAALSTPASDRSPLQQTQRSAQEQSPALRALLYSGVAITVLSGLGLALLLVSYFISLEPWPVFYWLGLFGLPLGFALMLGYVVAAAIARRRS</sequence>
<dbReference type="EMBL" id="FPCG01000006">
    <property type="protein sequence ID" value="SFV23252.1"/>
    <property type="molecule type" value="Genomic_DNA"/>
</dbReference>
<protein>
    <submittedName>
        <fullName evidence="3">Uncharacterized protein</fullName>
    </submittedName>
</protein>
<dbReference type="STRING" id="574650.SAMN04487966_106127"/>
<organism evidence="3 4">
    <name type="scientific">Micrococcus terreus</name>
    <dbReference type="NCBI Taxonomy" id="574650"/>
    <lineage>
        <taxon>Bacteria</taxon>
        <taxon>Bacillati</taxon>
        <taxon>Actinomycetota</taxon>
        <taxon>Actinomycetes</taxon>
        <taxon>Micrococcales</taxon>
        <taxon>Micrococcaceae</taxon>
        <taxon>Micrococcus</taxon>
    </lineage>
</organism>
<evidence type="ECO:0000256" key="1">
    <source>
        <dbReference type="SAM" id="MobiDB-lite"/>
    </source>
</evidence>
<keyword evidence="4" id="KW-1185">Reference proteome</keyword>
<feature type="transmembrane region" description="Helical" evidence="2">
    <location>
        <begin position="46"/>
        <end position="72"/>
    </location>
</feature>
<dbReference type="RefSeq" id="WP_091697374.1">
    <property type="nucleotide sequence ID" value="NZ_FPCG01000006.1"/>
</dbReference>
<evidence type="ECO:0000313" key="3">
    <source>
        <dbReference type="EMBL" id="SFV23252.1"/>
    </source>
</evidence>
<keyword evidence="2" id="KW-0472">Membrane</keyword>
<evidence type="ECO:0000313" key="4">
    <source>
        <dbReference type="Proteomes" id="UP000198881"/>
    </source>
</evidence>
<accession>A0A1I7MMW7</accession>
<proteinExistence type="predicted"/>
<keyword evidence="2" id="KW-0812">Transmembrane</keyword>
<reference evidence="3 4" key="1">
    <citation type="submission" date="2016-10" db="EMBL/GenBank/DDBJ databases">
        <authorList>
            <person name="de Groot N.N."/>
        </authorList>
    </citation>
    <scope>NUCLEOTIDE SEQUENCE [LARGE SCALE GENOMIC DNA]</scope>
    <source>
        <strain evidence="3 4">CGMCC 1.7054</strain>
    </source>
</reference>
<name>A0A1I7MMW7_9MICC</name>
<feature type="region of interest" description="Disordered" evidence="1">
    <location>
        <begin position="1"/>
        <end position="38"/>
    </location>
</feature>
<dbReference type="Proteomes" id="UP000198881">
    <property type="component" value="Unassembled WGS sequence"/>
</dbReference>